<keyword evidence="9" id="KW-1185">Reference proteome</keyword>
<dbReference type="NCBIfam" id="TIGR02378">
    <property type="entry name" value="nirD_assim_sml"/>
    <property type="match status" value="1"/>
</dbReference>
<evidence type="ECO:0000313" key="8">
    <source>
        <dbReference type="EMBL" id="MFD1249746.1"/>
    </source>
</evidence>
<dbReference type="PROSITE" id="PS51300">
    <property type="entry name" value="NIRD"/>
    <property type="match status" value="1"/>
</dbReference>
<evidence type="ECO:0000256" key="3">
    <source>
        <dbReference type="ARBA" id="ARBA00023002"/>
    </source>
</evidence>
<dbReference type="InterPro" id="IPR017941">
    <property type="entry name" value="Rieske_2Fe-2S"/>
</dbReference>
<keyword evidence="3" id="KW-0560">Oxidoreductase</keyword>
<comment type="caution">
    <text evidence="8">The sequence shown here is derived from an EMBL/GenBank/DDBJ whole genome shotgun (WGS) entry which is preliminary data.</text>
</comment>
<keyword evidence="1" id="KW-0001">2Fe-2S</keyword>
<evidence type="ECO:0000256" key="5">
    <source>
        <dbReference type="ARBA" id="ARBA00023014"/>
    </source>
</evidence>
<dbReference type="Gene3D" id="2.102.10.10">
    <property type="entry name" value="Rieske [2Fe-2S] iron-sulphur domain"/>
    <property type="match status" value="1"/>
</dbReference>
<keyword evidence="4" id="KW-0408">Iron</keyword>
<gene>
    <name evidence="8" type="primary">nirD</name>
    <name evidence="8" type="ORF">ACFQ3F_18250</name>
</gene>
<dbReference type="PANTHER" id="PTHR40562">
    <property type="match status" value="1"/>
</dbReference>
<dbReference type="Pfam" id="PF13806">
    <property type="entry name" value="Rieske_2"/>
    <property type="match status" value="1"/>
</dbReference>
<protein>
    <submittedName>
        <fullName evidence="8">Nitrite reductase small subunit NirD</fullName>
    </submittedName>
</protein>
<name>A0ABW3W3T2_9ACTN</name>
<dbReference type="InterPro" id="IPR012748">
    <property type="entry name" value="Rieske-like_NirD"/>
</dbReference>
<evidence type="ECO:0000256" key="2">
    <source>
        <dbReference type="ARBA" id="ARBA00022723"/>
    </source>
</evidence>
<evidence type="ECO:0000313" key="9">
    <source>
        <dbReference type="Proteomes" id="UP001597229"/>
    </source>
</evidence>
<feature type="domain" description="Rieske" evidence="7">
    <location>
        <begin position="14"/>
        <end position="117"/>
    </location>
</feature>
<organism evidence="8 9">
    <name type="scientific">Nocardioides ginsengisoli</name>
    <dbReference type="NCBI Taxonomy" id="363868"/>
    <lineage>
        <taxon>Bacteria</taxon>
        <taxon>Bacillati</taxon>
        <taxon>Actinomycetota</taxon>
        <taxon>Actinomycetes</taxon>
        <taxon>Propionibacteriales</taxon>
        <taxon>Nocardioidaceae</taxon>
        <taxon>Nocardioides</taxon>
    </lineage>
</organism>
<accession>A0ABW3W3T2</accession>
<dbReference type="EMBL" id="JBHTLX010000023">
    <property type="protein sequence ID" value="MFD1249746.1"/>
    <property type="molecule type" value="Genomic_DNA"/>
</dbReference>
<keyword evidence="2" id="KW-0479">Metal-binding</keyword>
<dbReference type="RefSeq" id="WP_367917370.1">
    <property type="nucleotide sequence ID" value="NZ_BAABAC010000004.1"/>
</dbReference>
<dbReference type="InterPro" id="IPR036922">
    <property type="entry name" value="Rieske_2Fe-2S_sf"/>
</dbReference>
<dbReference type="PANTHER" id="PTHR40562:SF1">
    <property type="entry name" value="NITRITE REDUCTASE (NADH) SMALL SUBUNIT"/>
    <property type="match status" value="1"/>
</dbReference>
<reference evidence="9" key="1">
    <citation type="journal article" date="2019" name="Int. J. Syst. Evol. Microbiol.">
        <title>The Global Catalogue of Microorganisms (GCM) 10K type strain sequencing project: providing services to taxonomists for standard genome sequencing and annotation.</title>
        <authorList>
            <consortium name="The Broad Institute Genomics Platform"/>
            <consortium name="The Broad Institute Genome Sequencing Center for Infectious Disease"/>
            <person name="Wu L."/>
            <person name="Ma J."/>
        </authorList>
    </citation>
    <scope>NUCLEOTIDE SEQUENCE [LARGE SCALE GENOMIC DNA]</scope>
    <source>
        <strain evidence="9">CCUG 52478</strain>
    </source>
</reference>
<keyword evidence="5" id="KW-0411">Iron-sulfur</keyword>
<evidence type="ECO:0000256" key="4">
    <source>
        <dbReference type="ARBA" id="ARBA00023004"/>
    </source>
</evidence>
<sequence>MAGRGAGRRSVEEWQPVCRMVELEVDRGVTALVHGQAVALFRTADDEVYALVNHDPWARHAGSGIARWIVGHRGDVWFVGSPAHRHALDLRTGRCLDDRHVAVTTYPVRVIEGVVLVGRRSDAPAGRAPGR</sequence>
<evidence type="ECO:0000259" key="7">
    <source>
        <dbReference type="PROSITE" id="PS51296"/>
    </source>
</evidence>
<dbReference type="SUPFAM" id="SSF50022">
    <property type="entry name" value="ISP domain"/>
    <property type="match status" value="1"/>
</dbReference>
<keyword evidence="6" id="KW-0534">Nitrate assimilation</keyword>
<evidence type="ECO:0000256" key="6">
    <source>
        <dbReference type="ARBA" id="ARBA00023063"/>
    </source>
</evidence>
<proteinExistence type="predicted"/>
<dbReference type="InterPro" id="IPR017881">
    <property type="entry name" value="NirD"/>
</dbReference>
<dbReference type="PROSITE" id="PS51296">
    <property type="entry name" value="RIESKE"/>
    <property type="match status" value="1"/>
</dbReference>
<dbReference type="Proteomes" id="UP001597229">
    <property type="component" value="Unassembled WGS sequence"/>
</dbReference>
<evidence type="ECO:0000256" key="1">
    <source>
        <dbReference type="ARBA" id="ARBA00022714"/>
    </source>
</evidence>